<gene>
    <name evidence="2" type="ORF">C483_03994</name>
</gene>
<keyword evidence="1" id="KW-0472">Membrane</keyword>
<organism evidence="2 3">
    <name type="scientific">Natrialba hulunbeirensis JCM 10989</name>
    <dbReference type="NCBI Taxonomy" id="1227493"/>
    <lineage>
        <taxon>Archaea</taxon>
        <taxon>Methanobacteriati</taxon>
        <taxon>Methanobacteriota</taxon>
        <taxon>Stenosarchaea group</taxon>
        <taxon>Halobacteria</taxon>
        <taxon>Halobacteriales</taxon>
        <taxon>Natrialbaceae</taxon>
        <taxon>Natrialba</taxon>
    </lineage>
</organism>
<dbReference type="OrthoDB" id="376373at2157"/>
<dbReference type="PATRIC" id="fig|1227493.4.peg.764"/>
<proteinExistence type="predicted"/>
<sequence>MSTGTPNSTTIRLGFVYCCGVVLAFTAGRLSDGMATQDNWPFLLATTLLIGLGLYGIVRSSAPRS</sequence>
<keyword evidence="1" id="KW-0812">Transmembrane</keyword>
<dbReference type="RefSeq" id="WP_006652048.1">
    <property type="nucleotide sequence ID" value="NZ_AOIM01000013.1"/>
</dbReference>
<dbReference type="EMBL" id="AOIM01000013">
    <property type="protein sequence ID" value="ELY93808.1"/>
    <property type="molecule type" value="Genomic_DNA"/>
</dbReference>
<feature type="transmembrane region" description="Helical" evidence="1">
    <location>
        <begin position="40"/>
        <end position="58"/>
    </location>
</feature>
<feature type="transmembrane region" description="Helical" evidence="1">
    <location>
        <begin position="12"/>
        <end position="28"/>
    </location>
</feature>
<keyword evidence="3" id="KW-1185">Reference proteome</keyword>
<evidence type="ECO:0000313" key="3">
    <source>
        <dbReference type="Proteomes" id="UP000011519"/>
    </source>
</evidence>
<dbReference type="STRING" id="1227493.C483_03994"/>
<evidence type="ECO:0000313" key="2">
    <source>
        <dbReference type="EMBL" id="ELY93808.1"/>
    </source>
</evidence>
<dbReference type="Proteomes" id="UP000011519">
    <property type="component" value="Unassembled WGS sequence"/>
</dbReference>
<accession>M0A8Z3</accession>
<comment type="caution">
    <text evidence="2">The sequence shown here is derived from an EMBL/GenBank/DDBJ whole genome shotgun (WGS) entry which is preliminary data.</text>
</comment>
<name>M0A8Z3_9EURY</name>
<dbReference type="AlphaFoldDB" id="M0A8Z3"/>
<reference evidence="2 3" key="1">
    <citation type="journal article" date="2014" name="PLoS Genet.">
        <title>Phylogenetically driven sequencing of extremely halophilic archaea reveals strategies for static and dynamic osmo-response.</title>
        <authorList>
            <person name="Becker E.A."/>
            <person name="Seitzer P.M."/>
            <person name="Tritt A."/>
            <person name="Larsen D."/>
            <person name="Krusor M."/>
            <person name="Yao A.I."/>
            <person name="Wu D."/>
            <person name="Madern D."/>
            <person name="Eisen J.A."/>
            <person name="Darling A.E."/>
            <person name="Facciotti M.T."/>
        </authorList>
    </citation>
    <scope>NUCLEOTIDE SEQUENCE [LARGE SCALE GENOMIC DNA]</scope>
    <source>
        <strain evidence="2 3">JCM 10989</strain>
    </source>
</reference>
<evidence type="ECO:0000256" key="1">
    <source>
        <dbReference type="SAM" id="Phobius"/>
    </source>
</evidence>
<keyword evidence="1" id="KW-1133">Transmembrane helix</keyword>
<protein>
    <submittedName>
        <fullName evidence="2">Uncharacterized protein</fullName>
    </submittedName>
</protein>